<sequence>MYVTRQPAAAAPAACTATTPAATTAAAAEAAMTVLRTIPLLSVEATGCVRKETDDNM</sequence>
<evidence type="ECO:0000256" key="1">
    <source>
        <dbReference type="SAM" id="SignalP"/>
    </source>
</evidence>
<keyword evidence="3" id="KW-1185">Reference proteome</keyword>
<evidence type="ECO:0000313" key="3">
    <source>
        <dbReference type="Proteomes" id="UP000642070"/>
    </source>
</evidence>
<dbReference type="EMBL" id="BMPI01000080">
    <property type="protein sequence ID" value="GGM79263.1"/>
    <property type="molecule type" value="Genomic_DNA"/>
</dbReference>
<name>A0A917UBX2_9ACTN</name>
<evidence type="ECO:0000313" key="2">
    <source>
        <dbReference type="EMBL" id="GGM79263.1"/>
    </source>
</evidence>
<reference evidence="2" key="1">
    <citation type="journal article" date="2014" name="Int. J. Syst. Evol. Microbiol.">
        <title>Complete genome sequence of Corynebacterium casei LMG S-19264T (=DSM 44701T), isolated from a smear-ripened cheese.</title>
        <authorList>
            <consortium name="US DOE Joint Genome Institute (JGI-PGF)"/>
            <person name="Walter F."/>
            <person name="Albersmeier A."/>
            <person name="Kalinowski J."/>
            <person name="Ruckert C."/>
        </authorList>
    </citation>
    <scope>NUCLEOTIDE SEQUENCE</scope>
    <source>
        <strain evidence="2">JCM 19831</strain>
    </source>
</reference>
<protein>
    <submittedName>
        <fullName evidence="2">Uncharacterized protein</fullName>
    </submittedName>
</protein>
<dbReference type="AlphaFoldDB" id="A0A917UBX2"/>
<keyword evidence="1" id="KW-0732">Signal</keyword>
<proteinExistence type="predicted"/>
<dbReference type="Proteomes" id="UP000642070">
    <property type="component" value="Unassembled WGS sequence"/>
</dbReference>
<organism evidence="2 3">
    <name type="scientific">Dactylosporangium sucinum</name>
    <dbReference type="NCBI Taxonomy" id="1424081"/>
    <lineage>
        <taxon>Bacteria</taxon>
        <taxon>Bacillati</taxon>
        <taxon>Actinomycetota</taxon>
        <taxon>Actinomycetes</taxon>
        <taxon>Micromonosporales</taxon>
        <taxon>Micromonosporaceae</taxon>
        <taxon>Dactylosporangium</taxon>
    </lineage>
</organism>
<reference evidence="2" key="2">
    <citation type="submission" date="2020-09" db="EMBL/GenBank/DDBJ databases">
        <authorList>
            <person name="Sun Q."/>
            <person name="Ohkuma M."/>
        </authorList>
    </citation>
    <scope>NUCLEOTIDE SEQUENCE</scope>
    <source>
        <strain evidence="2">JCM 19831</strain>
    </source>
</reference>
<accession>A0A917UBX2</accession>
<gene>
    <name evidence="2" type="ORF">GCM10007977_095970</name>
</gene>
<comment type="caution">
    <text evidence="2">The sequence shown here is derived from an EMBL/GenBank/DDBJ whole genome shotgun (WGS) entry which is preliminary data.</text>
</comment>
<feature type="signal peptide" evidence="1">
    <location>
        <begin position="1"/>
        <end position="21"/>
    </location>
</feature>
<feature type="chain" id="PRO_5038953506" evidence="1">
    <location>
        <begin position="22"/>
        <end position="57"/>
    </location>
</feature>